<evidence type="ECO:0000313" key="1">
    <source>
        <dbReference type="EMBL" id="ERT66422.1"/>
    </source>
</evidence>
<proteinExistence type="predicted"/>
<accession>U7V3Y7</accession>
<protein>
    <submittedName>
        <fullName evidence="1">Uncharacterized protein</fullName>
    </submittedName>
</protein>
<name>U7V3Y7_9MICC</name>
<dbReference type="HOGENOM" id="CLU_727378_0_0_11"/>
<dbReference type="EMBL" id="AXZG01000035">
    <property type="protein sequence ID" value="ERT66422.1"/>
    <property type="molecule type" value="Genomic_DNA"/>
</dbReference>
<organism evidence="1 2">
    <name type="scientific">Rothia aeria F0184</name>
    <dbReference type="NCBI Taxonomy" id="888019"/>
    <lineage>
        <taxon>Bacteria</taxon>
        <taxon>Bacillati</taxon>
        <taxon>Actinomycetota</taxon>
        <taxon>Actinomycetes</taxon>
        <taxon>Micrococcales</taxon>
        <taxon>Micrococcaceae</taxon>
        <taxon>Rothia</taxon>
    </lineage>
</organism>
<reference evidence="1 2" key="1">
    <citation type="submission" date="2013-08" db="EMBL/GenBank/DDBJ databases">
        <authorList>
            <person name="Weinstock G."/>
            <person name="Sodergren E."/>
            <person name="Wylie T."/>
            <person name="Fulton L."/>
            <person name="Fulton R."/>
            <person name="Fronick C."/>
            <person name="O'Laughlin M."/>
            <person name="Godfrey J."/>
            <person name="Miner T."/>
            <person name="Herter B."/>
            <person name="Appelbaum E."/>
            <person name="Cordes M."/>
            <person name="Lek S."/>
            <person name="Wollam A."/>
            <person name="Pepin K.H."/>
            <person name="Palsikar V.B."/>
            <person name="Mitreva M."/>
            <person name="Wilson R.K."/>
        </authorList>
    </citation>
    <scope>NUCLEOTIDE SEQUENCE [LARGE SCALE GENOMIC DNA]</scope>
    <source>
        <strain evidence="1 2">F0184</strain>
    </source>
</reference>
<gene>
    <name evidence="1" type="ORF">HMPREF0742_01075</name>
</gene>
<dbReference type="Proteomes" id="UP000017174">
    <property type="component" value="Unassembled WGS sequence"/>
</dbReference>
<evidence type="ECO:0000313" key="2">
    <source>
        <dbReference type="Proteomes" id="UP000017174"/>
    </source>
</evidence>
<sequence>MYMRPPRILPEFLAWADEIDDAGRISDQNHLEAALGSPWLPGRGGYRKIEEFCAAMGAGEKPCAAEESFAWVRPERLMRLVQSLAYAIPQHVHGRWVNARLMHCLFNPSIDSSLDLAQSVRDFHERNNKHSDRTLNFSAFYNTKTQGYDLTPEDVLNHVMCPENILYRELKNIIGPDITDQESFTRTERYYLRNYDSALLVNDVDGQYYEAFRKLLLRRYRAGTLGDYVHQTVKNLRTCNVELYPFRSSWVSGVEDLQNVYSDFSAQLVLYRLARYLRDEQESEPGFWLVMRSRDAWYRQIQSVLTNPEPRYGLGFNSQDARELADWIFTTYAYEHSSRSAIMTPQNLRSLTPKANGSLQKGERMSANEYTRLKRGILPG</sequence>
<dbReference type="AlphaFoldDB" id="U7V3Y7"/>
<comment type="caution">
    <text evidence="1">The sequence shown here is derived from an EMBL/GenBank/DDBJ whole genome shotgun (WGS) entry which is preliminary data.</text>
</comment>
<dbReference type="PATRIC" id="fig|888019.4.peg.917"/>